<organism evidence="1 2">
    <name type="scientific">Rhizophagus irregularis</name>
    <dbReference type="NCBI Taxonomy" id="588596"/>
    <lineage>
        <taxon>Eukaryota</taxon>
        <taxon>Fungi</taxon>
        <taxon>Fungi incertae sedis</taxon>
        <taxon>Mucoromycota</taxon>
        <taxon>Glomeromycotina</taxon>
        <taxon>Glomeromycetes</taxon>
        <taxon>Glomerales</taxon>
        <taxon>Glomeraceae</taxon>
        <taxon>Rhizophagus</taxon>
    </lineage>
</organism>
<evidence type="ECO:0000313" key="1">
    <source>
        <dbReference type="EMBL" id="PKC50777.1"/>
    </source>
</evidence>
<comment type="caution">
    <text evidence="1">The sequence shown here is derived from an EMBL/GenBank/DDBJ whole genome shotgun (WGS) entry which is preliminary data.</text>
</comment>
<reference evidence="1 2" key="1">
    <citation type="submission" date="2017-10" db="EMBL/GenBank/DDBJ databases">
        <title>Extensive intraspecific genome diversity in a model arbuscular mycorrhizal fungus.</title>
        <authorList>
            <person name="Chen E.C.H."/>
            <person name="Morin E."/>
            <person name="Baudet D."/>
            <person name="Noel J."/>
            <person name="Ndikumana S."/>
            <person name="Charron P."/>
            <person name="St-Onge C."/>
            <person name="Giorgi J."/>
            <person name="Grigoriev I.V."/>
            <person name="Roux C."/>
            <person name="Martin F.M."/>
            <person name="Corradi N."/>
        </authorList>
    </citation>
    <scope>NUCLEOTIDE SEQUENCE [LARGE SCALE GENOMIC DNA]</scope>
    <source>
        <strain evidence="1 2">A1</strain>
    </source>
</reference>
<reference evidence="1 2" key="2">
    <citation type="submission" date="2017-10" db="EMBL/GenBank/DDBJ databases">
        <title>Genome analyses suggest a sexual origin of heterokaryosis in a supposedly ancient asexual fungus.</title>
        <authorList>
            <person name="Corradi N."/>
            <person name="Sedzielewska K."/>
            <person name="Noel J."/>
            <person name="Charron P."/>
            <person name="Farinelli L."/>
            <person name="Marton T."/>
            <person name="Kruger M."/>
            <person name="Pelin A."/>
            <person name="Brachmann A."/>
            <person name="Corradi N."/>
        </authorList>
    </citation>
    <scope>NUCLEOTIDE SEQUENCE [LARGE SCALE GENOMIC DNA]</scope>
    <source>
        <strain evidence="1 2">A1</strain>
    </source>
</reference>
<name>A0A2N0QI92_9GLOM</name>
<protein>
    <submittedName>
        <fullName evidence="1">Uncharacterized protein</fullName>
    </submittedName>
</protein>
<dbReference type="EMBL" id="LLXH01009086">
    <property type="protein sequence ID" value="PKC50777.1"/>
    <property type="molecule type" value="Genomic_DNA"/>
</dbReference>
<evidence type="ECO:0000313" key="2">
    <source>
        <dbReference type="Proteomes" id="UP000232688"/>
    </source>
</evidence>
<dbReference type="VEuPathDB" id="FungiDB:RhiirA1_405870"/>
<dbReference type="Proteomes" id="UP000232688">
    <property type="component" value="Unassembled WGS sequence"/>
</dbReference>
<dbReference type="AlphaFoldDB" id="A0A2N0QI92"/>
<gene>
    <name evidence="1" type="ORF">RhiirA1_405870</name>
</gene>
<feature type="non-terminal residue" evidence="1">
    <location>
        <position position="121"/>
    </location>
</feature>
<sequence>MQGVAWGLLEKLAGLDRLRIGWSALAWQSRGVGWARPSIGDVQGLLPSTRMLKGDARCSRGDIHMSLIGQAGRRWGTCVQPTMSSSGSRIAGASCAVMEWSSRGLIDGHEAGRWARSSNSS</sequence>
<proteinExistence type="predicted"/>
<accession>A0A2N0QI92</accession>